<feature type="compositionally biased region" description="Basic and acidic residues" evidence="1">
    <location>
        <begin position="44"/>
        <end position="56"/>
    </location>
</feature>
<gene>
    <name evidence="2" type="ORF">DGYR_LOCUS1463</name>
</gene>
<comment type="caution">
    <text evidence="2">The sequence shown here is derived from an EMBL/GenBank/DDBJ whole genome shotgun (WGS) entry which is preliminary data.</text>
</comment>
<dbReference type="Proteomes" id="UP000549394">
    <property type="component" value="Unassembled WGS sequence"/>
</dbReference>
<sequence>MGKTRKKSTASKTVLKFDEELRSTYLAAHSQQKRKSKKEKNKQKKETKIVKNKVEPPKSNSKRTFNISEREETEETNSETIKLPNHVVTITHLFQGASNANDEDERTELDEEVCKWNLSLTVINRY</sequence>
<reference evidence="2 3" key="1">
    <citation type="submission" date="2020-08" db="EMBL/GenBank/DDBJ databases">
        <authorList>
            <person name="Hejnol A."/>
        </authorList>
    </citation>
    <scope>NUCLEOTIDE SEQUENCE [LARGE SCALE GENOMIC DNA]</scope>
</reference>
<feature type="region of interest" description="Disordered" evidence="1">
    <location>
        <begin position="26"/>
        <end position="79"/>
    </location>
</feature>
<evidence type="ECO:0000313" key="2">
    <source>
        <dbReference type="EMBL" id="CAD5112287.1"/>
    </source>
</evidence>
<keyword evidence="3" id="KW-1185">Reference proteome</keyword>
<dbReference type="EMBL" id="CAJFCJ010000002">
    <property type="protein sequence ID" value="CAD5112287.1"/>
    <property type="molecule type" value="Genomic_DNA"/>
</dbReference>
<dbReference type="AlphaFoldDB" id="A0A7I8V7G9"/>
<accession>A0A7I8V7G9</accession>
<evidence type="ECO:0000313" key="3">
    <source>
        <dbReference type="Proteomes" id="UP000549394"/>
    </source>
</evidence>
<name>A0A7I8V7G9_9ANNE</name>
<evidence type="ECO:0000256" key="1">
    <source>
        <dbReference type="SAM" id="MobiDB-lite"/>
    </source>
</evidence>
<protein>
    <submittedName>
        <fullName evidence="2">DgyrCDS1516</fullName>
    </submittedName>
</protein>
<organism evidence="2 3">
    <name type="scientific">Dimorphilus gyrociliatus</name>
    <dbReference type="NCBI Taxonomy" id="2664684"/>
    <lineage>
        <taxon>Eukaryota</taxon>
        <taxon>Metazoa</taxon>
        <taxon>Spiralia</taxon>
        <taxon>Lophotrochozoa</taxon>
        <taxon>Annelida</taxon>
        <taxon>Polychaeta</taxon>
        <taxon>Polychaeta incertae sedis</taxon>
        <taxon>Dinophilidae</taxon>
        <taxon>Dimorphilus</taxon>
    </lineage>
</organism>
<feature type="compositionally biased region" description="Basic residues" evidence="1">
    <location>
        <begin position="31"/>
        <end position="43"/>
    </location>
</feature>
<proteinExistence type="predicted"/>